<dbReference type="CDD" id="cd11715">
    <property type="entry name" value="THUMP_AdoMetMT"/>
    <property type="match status" value="1"/>
</dbReference>
<proteinExistence type="predicted"/>
<dbReference type="STRING" id="1123755.SAMN05444714_2162"/>
<dbReference type="Gene3D" id="3.40.50.150">
    <property type="entry name" value="Vaccinia Virus protein VP39"/>
    <property type="match status" value="1"/>
</dbReference>
<dbReference type="GO" id="GO:0070043">
    <property type="term" value="F:rRNA (guanine-N7-)-methyltransferase activity"/>
    <property type="evidence" value="ECO:0007669"/>
    <property type="project" value="TreeGrafter"/>
</dbReference>
<feature type="domain" description="RlmL ferredoxin-like" evidence="4">
    <location>
        <begin position="6"/>
        <end position="61"/>
    </location>
</feature>
<evidence type="ECO:0000313" key="5">
    <source>
        <dbReference type="EMBL" id="SFS19371.1"/>
    </source>
</evidence>
<accession>A0A1I6MUR5</accession>
<dbReference type="GO" id="GO:0003676">
    <property type="term" value="F:nucleic acid binding"/>
    <property type="evidence" value="ECO:0007669"/>
    <property type="project" value="InterPro"/>
</dbReference>
<dbReference type="Pfam" id="PF01170">
    <property type="entry name" value="UPF0020"/>
    <property type="match status" value="1"/>
</dbReference>
<dbReference type="SUPFAM" id="SSF53335">
    <property type="entry name" value="S-adenosyl-L-methionine-dependent methyltransferases"/>
    <property type="match status" value="1"/>
</dbReference>
<keyword evidence="1 5" id="KW-0489">Methyltransferase</keyword>
<dbReference type="PANTHER" id="PTHR47313">
    <property type="entry name" value="RIBOSOMAL RNA LARGE SUBUNIT METHYLTRANSFERASE K/L"/>
    <property type="match status" value="1"/>
</dbReference>
<reference evidence="5 6" key="1">
    <citation type="submission" date="2016-10" db="EMBL/GenBank/DDBJ databases">
        <authorList>
            <person name="de Groot N.N."/>
        </authorList>
    </citation>
    <scope>NUCLEOTIDE SEQUENCE [LARGE SCALE GENOMIC DNA]</scope>
    <source>
        <strain evidence="5 6">DSM 29433</strain>
    </source>
</reference>
<dbReference type="RefSeq" id="WP_090208152.1">
    <property type="nucleotide sequence ID" value="NZ_FOZM01000002.1"/>
</dbReference>
<dbReference type="InterPro" id="IPR054170">
    <property type="entry name" value="RlmL_1st"/>
</dbReference>
<feature type="domain" description="Ribosomal RNA large subunit methyltransferase K/L-like methyltransferase" evidence="3">
    <location>
        <begin position="159"/>
        <end position="345"/>
    </location>
</feature>
<evidence type="ECO:0000256" key="2">
    <source>
        <dbReference type="ARBA" id="ARBA00022679"/>
    </source>
</evidence>
<dbReference type="Gene3D" id="3.30.2130.30">
    <property type="match status" value="1"/>
</dbReference>
<organism evidence="5 6">
    <name type="scientific">Yoonia litorea</name>
    <dbReference type="NCBI Taxonomy" id="1123755"/>
    <lineage>
        <taxon>Bacteria</taxon>
        <taxon>Pseudomonadati</taxon>
        <taxon>Pseudomonadota</taxon>
        <taxon>Alphaproteobacteria</taxon>
        <taxon>Rhodobacterales</taxon>
        <taxon>Paracoccaceae</taxon>
        <taxon>Yoonia</taxon>
    </lineage>
</organism>
<dbReference type="GO" id="GO:0008990">
    <property type="term" value="F:rRNA (guanine-N2-)-methyltransferase activity"/>
    <property type="evidence" value="ECO:0007669"/>
    <property type="project" value="TreeGrafter"/>
</dbReference>
<dbReference type="InterPro" id="IPR053943">
    <property type="entry name" value="RlmKL-like_Mtase_CS"/>
</dbReference>
<evidence type="ECO:0000313" key="6">
    <source>
        <dbReference type="Proteomes" id="UP000198926"/>
    </source>
</evidence>
<dbReference type="InterPro" id="IPR029063">
    <property type="entry name" value="SAM-dependent_MTases_sf"/>
</dbReference>
<keyword evidence="6" id="KW-1185">Reference proteome</keyword>
<dbReference type="EMBL" id="FOZM01000002">
    <property type="protein sequence ID" value="SFS19371.1"/>
    <property type="molecule type" value="Genomic_DNA"/>
</dbReference>
<keyword evidence="2" id="KW-0808">Transferase</keyword>
<name>A0A1I6MUR5_9RHOB</name>
<dbReference type="PROSITE" id="PS01261">
    <property type="entry name" value="UPF0020"/>
    <property type="match status" value="1"/>
</dbReference>
<dbReference type="AlphaFoldDB" id="A0A1I6MUR5"/>
<dbReference type="PRINTS" id="PR00507">
    <property type="entry name" value="N12N6MTFRASE"/>
</dbReference>
<dbReference type="Pfam" id="PF22020">
    <property type="entry name" value="RlmL_1st"/>
    <property type="match status" value="1"/>
</dbReference>
<dbReference type="Proteomes" id="UP000198926">
    <property type="component" value="Unassembled WGS sequence"/>
</dbReference>
<protein>
    <submittedName>
        <fullName evidence="5">Putative N6-adenine-specific DNA methylase</fullName>
    </submittedName>
</protein>
<gene>
    <name evidence="5" type="ORF">SAMN05444714_2162</name>
</gene>
<dbReference type="PANTHER" id="PTHR47313:SF1">
    <property type="entry name" value="RIBOSOMAL RNA LARGE SUBUNIT METHYLTRANSFERASE K_L"/>
    <property type="match status" value="1"/>
</dbReference>
<dbReference type="OrthoDB" id="9809404at2"/>
<evidence type="ECO:0000256" key="1">
    <source>
        <dbReference type="ARBA" id="ARBA00022603"/>
    </source>
</evidence>
<dbReference type="PROSITE" id="PS00092">
    <property type="entry name" value="N6_MTASE"/>
    <property type="match status" value="1"/>
</dbReference>
<dbReference type="InterPro" id="IPR000241">
    <property type="entry name" value="RlmKL-like_Mtase"/>
</dbReference>
<evidence type="ECO:0000259" key="3">
    <source>
        <dbReference type="Pfam" id="PF01170"/>
    </source>
</evidence>
<dbReference type="InterPro" id="IPR002052">
    <property type="entry name" value="DNA_methylase_N6_adenine_CS"/>
</dbReference>
<sequence length="378" mass="41235">MTSTFEIYVVASPGLEPQMLQEVVEAGFPDPVLQQGGVSFEGTWEDVWRANLVLRGATRVLARVGEFMAFHLAQLDKRSRKFPWGDVLRSDVPVRVEVATSRKSKIYHAGAASQRIEKALTQEHGITISPDADVAIKVRIDDNKVTISIDTSGESLHKRGHKEAVGKAPMRETLAALMLRACGYDGNESVLDPMCGSGTFLIEAAEIAAGLIPGRSRDFAFMKLATFDPARWSILCRMANTRKAIDHHFYGSDRDAGAVRMAHSNATRAGVQNEIDFQNCNASDIQRPDGPPGLVICNPPYGARISNQKMLFGIYAGLGEKLRKDFAGWRVGLVTSDPALAKATKLPFKSKGPPIPHGGIKVWLFQTDPLPDATKGQI</sequence>
<evidence type="ECO:0000259" key="4">
    <source>
        <dbReference type="Pfam" id="PF22020"/>
    </source>
</evidence>